<feature type="repeat" description="WD" evidence="3">
    <location>
        <begin position="1181"/>
        <end position="1222"/>
    </location>
</feature>
<dbReference type="Gene3D" id="1.10.260.40">
    <property type="entry name" value="lambda repressor-like DNA-binding domains"/>
    <property type="match status" value="1"/>
</dbReference>
<evidence type="ECO:0000313" key="7">
    <source>
        <dbReference type="EMBL" id="MBD0418564.1"/>
    </source>
</evidence>
<dbReference type="RefSeq" id="WP_188179615.1">
    <property type="nucleotide sequence ID" value="NZ_JACVQF010000162.1"/>
</dbReference>
<dbReference type="GO" id="GO:0003677">
    <property type="term" value="F:DNA binding"/>
    <property type="evidence" value="ECO:0007669"/>
    <property type="project" value="InterPro"/>
</dbReference>
<keyword evidence="8" id="KW-1185">Reference proteome</keyword>
<feature type="region of interest" description="Disordered" evidence="4">
    <location>
        <begin position="351"/>
        <end position="370"/>
    </location>
</feature>
<dbReference type="InterPro" id="IPR020472">
    <property type="entry name" value="WD40_PAC1"/>
</dbReference>
<keyword evidence="5" id="KW-0812">Transmembrane</keyword>
<dbReference type="EMBL" id="JACVQF010000162">
    <property type="protein sequence ID" value="MBD0418564.1"/>
    <property type="molecule type" value="Genomic_DNA"/>
</dbReference>
<feature type="repeat" description="WD" evidence="3">
    <location>
        <begin position="1139"/>
        <end position="1170"/>
    </location>
</feature>
<dbReference type="InterPro" id="IPR019775">
    <property type="entry name" value="WD40_repeat_CS"/>
</dbReference>
<evidence type="ECO:0000256" key="3">
    <source>
        <dbReference type="PROSITE-ProRule" id="PRU00221"/>
    </source>
</evidence>
<evidence type="ECO:0000256" key="2">
    <source>
        <dbReference type="ARBA" id="ARBA00022737"/>
    </source>
</evidence>
<dbReference type="CDD" id="cd00093">
    <property type="entry name" value="HTH_XRE"/>
    <property type="match status" value="1"/>
</dbReference>
<feature type="transmembrane region" description="Helical" evidence="5">
    <location>
        <begin position="584"/>
        <end position="610"/>
    </location>
</feature>
<dbReference type="InterPro" id="IPR015943">
    <property type="entry name" value="WD40/YVTN_repeat-like_dom_sf"/>
</dbReference>
<feature type="repeat" description="WD" evidence="3">
    <location>
        <begin position="1223"/>
        <end position="1264"/>
    </location>
</feature>
<evidence type="ECO:0000256" key="5">
    <source>
        <dbReference type="SAM" id="Phobius"/>
    </source>
</evidence>
<dbReference type="PROSITE" id="PS00678">
    <property type="entry name" value="WD_REPEATS_1"/>
    <property type="match status" value="4"/>
</dbReference>
<dbReference type="SMART" id="SM00530">
    <property type="entry name" value="HTH_XRE"/>
    <property type="match status" value="1"/>
</dbReference>
<accession>A0A926KZY5</accession>
<dbReference type="PANTHER" id="PTHR19848:SF8">
    <property type="entry name" value="F-BOX AND WD REPEAT DOMAIN CONTAINING 7"/>
    <property type="match status" value="1"/>
</dbReference>
<dbReference type="InterPro" id="IPR011047">
    <property type="entry name" value="Quinoprotein_ADH-like_sf"/>
</dbReference>
<keyword evidence="1 3" id="KW-0853">WD repeat</keyword>
<dbReference type="Proteomes" id="UP000621210">
    <property type="component" value="Unassembled WGS sequence"/>
</dbReference>
<protein>
    <submittedName>
        <fullName evidence="7">Helix-turn-helix domain-containing protein</fullName>
    </submittedName>
</protein>
<proteinExistence type="predicted"/>
<dbReference type="PRINTS" id="PR00320">
    <property type="entry name" value="GPROTEINBRPT"/>
</dbReference>
<dbReference type="InterPro" id="IPR027417">
    <property type="entry name" value="P-loop_NTPase"/>
</dbReference>
<dbReference type="PANTHER" id="PTHR19848">
    <property type="entry name" value="WD40 REPEAT PROTEIN"/>
    <property type="match status" value="1"/>
</dbReference>
<keyword evidence="5" id="KW-0472">Membrane</keyword>
<dbReference type="PROSITE" id="PS50082">
    <property type="entry name" value="WD_REPEATS_2"/>
    <property type="match status" value="9"/>
</dbReference>
<dbReference type="SUPFAM" id="SSF50978">
    <property type="entry name" value="WD40 repeat-like"/>
    <property type="match status" value="2"/>
</dbReference>
<keyword evidence="5" id="KW-1133">Transmembrane helix</keyword>
<evidence type="ECO:0000256" key="1">
    <source>
        <dbReference type="ARBA" id="ARBA00022574"/>
    </source>
</evidence>
<dbReference type="SUPFAM" id="SSF50998">
    <property type="entry name" value="Quinoprotein alcohol dehydrogenase-like"/>
    <property type="match status" value="1"/>
</dbReference>
<keyword evidence="2" id="KW-0677">Repeat</keyword>
<comment type="caution">
    <text evidence="7">The sequence shown here is derived from an EMBL/GenBank/DDBJ whole genome shotgun (WGS) entry which is preliminary data.</text>
</comment>
<dbReference type="InterPro" id="IPR010982">
    <property type="entry name" value="Lambda_DNA-bd_dom_sf"/>
</dbReference>
<evidence type="ECO:0000256" key="4">
    <source>
        <dbReference type="SAM" id="MobiDB-lite"/>
    </source>
</evidence>
<sequence length="1291" mass="138869">MITRSHENDDVPDDGTSPHPAPRPGQELRRLRVERGLSLGKLAARIHYTKGYLSQVENGNKPLSPAVAARCDEVLETAGALTRLVAVSLPDQRGRRACERPPYRGLAPYGVEDARRFFGRERATTALVRLLTERLDAGPVMVVAASGTGKSSLLRAGMLPALYRGVPAMPDAHRWPALTMAPGERPVRTLLTLAAQTLGVDQGLLEAALEEGPRALARAVRDVVDAGPPGPAARVLLIVDQFEEVFTLCSDEAERTSFVRVLQALSAPPEAGPGAGERAAALVVLGMRADFYGSCLAHPELAAALRDGQLPLEPMRAEELREAVLRPAEVAGLEVEAGLVELVLRDLGAETAERTDGGGPDAGTGTAGPGGCEPGALPLCSHALLATWQERSGQLLTVETYQRAGGIAGSVAATAERAYGRLSPAQRRAARAVLLRLVRVDEEGRACRRHATRAELSGGSAEAAGTAAEVVEEFTRARLLTADENGVTLAHEAVLRAWPRLREWFAADAVALRAWQQLSATARQWAAEGDDPAFLPRGNRLIAAREAAEHPLAVVGDLERAFLDAAVAQERAEQDREQRRTRRLYQLLAVLAVLLVLALISTGVAVHLGFKAMSEQRTAHLKEMLAYRAGPLIAEHSEASLLLAAGAWRQARTPDSESAVLSSQADPYAGRLPGHDGRVRTVAWSPDRDHVLSGGMDDVLRIWDVRKRRQVREIPDSSAVRALAVARENGRVVWGNQSGVVTSMEGLGGRPVRLSTTHRERVTGVAVSDDGRVVLSVAEDGVLRVTRFDGSDRRVARAVATGVPLYSVALTRDGRTAAVAGRRGAMRLVDLASGRQRVLHNRAGEDIWALAFTPDGRRLIAGEWFGDVGVWDVGSRSRETTLTGLKDSVVGLALSPDGRYLAAASEDDTAGLWDLAARRRVATLRSHHGPVFGVAYSPDGRMIATGGADGTVRLWTPEAALGVLHRSVPWRDAAPSPDRSLLAVAGEDGSVRLVDTARRTSRRFDASDVSDKPVRAVAFSHDGTFFAGADDDGRITVWRTADPRRTVSRWKAHDRPVTSLSFRPGDRLTLASSSEDHTVGLWELPREGTGEPTALPMLTGHSEAVYRVLFLDRDTLATGALDREVRIWSFTGSRRLRTFTDHQDNILGLAVSPQGVLATAGRDHSVKLWDAPRRGGRPRELTGHTQAVTSVSFNPSGTRLVTTGRDDTVRIWDTSTGRLLLTLTGHRAPVSAAAFLGDDGPVVSVSEDATVRWWSLDTEKVFRRLCRAVGTAGPAAWKQALPGIPYEPGCR</sequence>
<feature type="repeat" description="WD" evidence="3">
    <location>
        <begin position="1050"/>
        <end position="1084"/>
    </location>
</feature>
<feature type="region of interest" description="Disordered" evidence="4">
    <location>
        <begin position="1"/>
        <end position="26"/>
    </location>
</feature>
<dbReference type="InterPro" id="IPR036322">
    <property type="entry name" value="WD40_repeat_dom_sf"/>
</dbReference>
<feature type="repeat" description="WD" evidence="3">
    <location>
        <begin position="882"/>
        <end position="923"/>
    </location>
</feature>
<dbReference type="InterPro" id="IPR049052">
    <property type="entry name" value="nSTAND1"/>
</dbReference>
<dbReference type="SUPFAM" id="SSF47413">
    <property type="entry name" value="lambda repressor-like DNA-binding domains"/>
    <property type="match status" value="1"/>
</dbReference>
<evidence type="ECO:0000313" key="8">
    <source>
        <dbReference type="Proteomes" id="UP000621210"/>
    </source>
</evidence>
<feature type="domain" description="HTH cro/C1-type" evidence="6">
    <location>
        <begin position="28"/>
        <end position="81"/>
    </location>
</feature>
<feature type="repeat" description="WD" evidence="3">
    <location>
        <begin position="1007"/>
        <end position="1048"/>
    </location>
</feature>
<dbReference type="InterPro" id="IPR001680">
    <property type="entry name" value="WD40_rpt"/>
</dbReference>
<dbReference type="Gene3D" id="2.130.10.10">
    <property type="entry name" value="YVTN repeat-like/Quinoprotein amine dehydrogenase"/>
    <property type="match status" value="4"/>
</dbReference>
<name>A0A926KZY5_9ACTN</name>
<organism evidence="7 8">
    <name type="scientific">Streptomyces griseicoloratus</name>
    <dbReference type="NCBI Taxonomy" id="2752516"/>
    <lineage>
        <taxon>Bacteria</taxon>
        <taxon>Bacillati</taxon>
        <taxon>Actinomycetota</taxon>
        <taxon>Actinomycetes</taxon>
        <taxon>Kitasatosporales</taxon>
        <taxon>Streptomycetaceae</taxon>
        <taxon>Streptomyces</taxon>
    </lineage>
</organism>
<gene>
    <name evidence="7" type="ORF">H0H10_05150</name>
</gene>
<dbReference type="PROSITE" id="PS50294">
    <property type="entry name" value="WD_REPEATS_REGION"/>
    <property type="match status" value="8"/>
</dbReference>
<dbReference type="CDD" id="cd00200">
    <property type="entry name" value="WD40"/>
    <property type="match status" value="2"/>
</dbReference>
<dbReference type="PROSITE" id="PS50943">
    <property type="entry name" value="HTH_CROC1"/>
    <property type="match status" value="1"/>
</dbReference>
<dbReference type="SUPFAM" id="SSF52540">
    <property type="entry name" value="P-loop containing nucleoside triphosphate hydrolases"/>
    <property type="match status" value="1"/>
</dbReference>
<dbReference type="SMART" id="SM00320">
    <property type="entry name" value="WD40"/>
    <property type="match status" value="13"/>
</dbReference>
<dbReference type="InterPro" id="IPR001387">
    <property type="entry name" value="Cro/C1-type_HTH"/>
</dbReference>
<feature type="repeat" description="WD" evidence="3">
    <location>
        <begin position="672"/>
        <end position="713"/>
    </location>
</feature>
<reference evidence="7" key="1">
    <citation type="submission" date="2020-09" db="EMBL/GenBank/DDBJ databases">
        <title>Streptomyces grisecoloratus sp. nov., isolated from cotton soil.</title>
        <authorList>
            <person name="Xing L."/>
        </authorList>
    </citation>
    <scope>NUCLEOTIDE SEQUENCE</scope>
    <source>
        <strain evidence="7">TRM S81-3</strain>
    </source>
</reference>
<dbReference type="Pfam" id="PF13560">
    <property type="entry name" value="HTH_31"/>
    <property type="match status" value="1"/>
</dbReference>
<feature type="compositionally biased region" description="Gly residues" evidence="4">
    <location>
        <begin position="357"/>
        <end position="370"/>
    </location>
</feature>
<reference evidence="7" key="2">
    <citation type="submission" date="2020-09" db="EMBL/GenBank/DDBJ databases">
        <authorList>
            <person name="Luo X."/>
        </authorList>
    </citation>
    <scope>NUCLEOTIDE SEQUENCE</scope>
    <source>
        <strain evidence="7">TRM S81-3</strain>
    </source>
</reference>
<dbReference type="Pfam" id="PF20703">
    <property type="entry name" value="nSTAND1"/>
    <property type="match status" value="1"/>
</dbReference>
<feature type="repeat" description="WD" evidence="3">
    <location>
        <begin position="1098"/>
        <end position="1138"/>
    </location>
</feature>
<evidence type="ECO:0000259" key="6">
    <source>
        <dbReference type="PROSITE" id="PS50943"/>
    </source>
</evidence>
<dbReference type="Pfam" id="PF00400">
    <property type="entry name" value="WD40"/>
    <property type="match status" value="10"/>
</dbReference>
<feature type="repeat" description="WD" evidence="3">
    <location>
        <begin position="924"/>
        <end position="955"/>
    </location>
</feature>